<dbReference type="OrthoDB" id="1643178at2"/>
<keyword evidence="2" id="KW-1185">Reference proteome</keyword>
<keyword evidence="1" id="KW-0946">Virion</keyword>
<protein>
    <submittedName>
        <fullName evidence="1">Spore coat protein GerQ</fullName>
    </submittedName>
</protein>
<proteinExistence type="predicted"/>
<name>A0A845L8S8_9FIRM</name>
<reference evidence="1 2" key="1">
    <citation type="submission" date="2020-01" db="EMBL/GenBank/DDBJ databases">
        <title>Whole-genome sequence of Heliobacterium undosum DSM 13378.</title>
        <authorList>
            <person name="Kyndt J.A."/>
            <person name="Meyer T.E."/>
        </authorList>
    </citation>
    <scope>NUCLEOTIDE SEQUENCE [LARGE SCALE GENOMIC DNA]</scope>
    <source>
        <strain evidence="1 2">DSM 13378</strain>
    </source>
</reference>
<dbReference type="Proteomes" id="UP000463470">
    <property type="component" value="Unassembled WGS sequence"/>
</dbReference>
<evidence type="ECO:0000313" key="1">
    <source>
        <dbReference type="EMBL" id="MZP31194.1"/>
    </source>
</evidence>
<dbReference type="PIRSF" id="PIRSF038931">
    <property type="entry name" value="GerQ"/>
    <property type="match status" value="1"/>
</dbReference>
<comment type="caution">
    <text evidence="1">The sequence shown here is derived from an EMBL/GenBank/DDBJ whole genome shotgun (WGS) entry which is preliminary data.</text>
</comment>
<keyword evidence="1" id="KW-0167">Capsid protein</keyword>
<organism evidence="1 2">
    <name type="scientific">Heliomicrobium undosum</name>
    <dbReference type="NCBI Taxonomy" id="121734"/>
    <lineage>
        <taxon>Bacteria</taxon>
        <taxon>Bacillati</taxon>
        <taxon>Bacillota</taxon>
        <taxon>Clostridia</taxon>
        <taxon>Eubacteriales</taxon>
        <taxon>Heliobacteriaceae</taxon>
        <taxon>Heliomicrobium</taxon>
    </lineage>
</organism>
<sequence length="173" mass="18876">MPEMPAPGPMTGPIAAPMPCPMPGMMPEMPGMMPQMPGMMPGMPGMVSPIGAYPMPTVPYPPSGGMIPGGPVMEEGPQVPGMLPLEQSYIENILRLNRGKVATIYMTFENNVQWNAKCFRGCIEAAGRDHIILSDPKTGKRYLLLMVNVDYVTFDEPIAYDYPGYLASPVRQR</sequence>
<accession>A0A845L8S8</accession>
<dbReference type="NCBIfam" id="TIGR02728">
    <property type="entry name" value="spore_gerQ"/>
    <property type="match status" value="1"/>
</dbReference>
<evidence type="ECO:0000313" key="2">
    <source>
        <dbReference type="Proteomes" id="UP000463470"/>
    </source>
</evidence>
<dbReference type="AlphaFoldDB" id="A0A845L8S8"/>
<dbReference type="InterPro" id="IPR014099">
    <property type="entry name" value="Spore_coat_GerQ"/>
</dbReference>
<gene>
    <name evidence="1" type="primary">gerQ</name>
    <name evidence="1" type="ORF">GTO91_15915</name>
</gene>
<dbReference type="EMBL" id="WXEY01000028">
    <property type="protein sequence ID" value="MZP31194.1"/>
    <property type="molecule type" value="Genomic_DNA"/>
</dbReference>
<dbReference type="Pfam" id="PF09671">
    <property type="entry name" value="Spore_GerQ"/>
    <property type="match status" value="1"/>
</dbReference>